<dbReference type="InterPro" id="IPR001320">
    <property type="entry name" value="Iontro_rcpt_C"/>
</dbReference>
<dbReference type="PANTHER" id="PTHR35936:SF17">
    <property type="entry name" value="ARGININE-BINDING EXTRACELLULAR PROTEIN ARTP"/>
    <property type="match status" value="1"/>
</dbReference>
<reference evidence="6" key="1">
    <citation type="journal article" date="2014" name="Int. J. Syst. Evol. Microbiol.">
        <title>Complete genome sequence of Corynebacterium casei LMG S-19264T (=DSM 44701T), isolated from a smear-ripened cheese.</title>
        <authorList>
            <consortium name="US DOE Joint Genome Institute (JGI-PGF)"/>
            <person name="Walter F."/>
            <person name="Albersmeier A."/>
            <person name="Kalinowski J."/>
            <person name="Ruckert C."/>
        </authorList>
    </citation>
    <scope>NUCLEOTIDE SEQUENCE</scope>
    <source>
        <strain evidence="6">CGMCC 1.14988</strain>
    </source>
</reference>
<dbReference type="SMART" id="SM00062">
    <property type="entry name" value="PBPb"/>
    <property type="match status" value="1"/>
</dbReference>
<feature type="compositionally biased region" description="Acidic residues" evidence="2">
    <location>
        <begin position="38"/>
        <end position="62"/>
    </location>
</feature>
<keyword evidence="7" id="KW-1185">Reference proteome</keyword>
<feature type="region of interest" description="Disordered" evidence="2">
    <location>
        <begin position="21"/>
        <end position="62"/>
    </location>
</feature>
<dbReference type="EMBL" id="BMHA01000003">
    <property type="protein sequence ID" value="GGI04417.1"/>
    <property type="molecule type" value="Genomic_DNA"/>
</dbReference>
<name>A0A8J3AD73_9ACTN</name>
<dbReference type="PROSITE" id="PS51257">
    <property type="entry name" value="PROKAR_LIPOPROTEIN"/>
    <property type="match status" value="1"/>
</dbReference>
<reference evidence="6" key="2">
    <citation type="submission" date="2020-09" db="EMBL/GenBank/DDBJ databases">
        <authorList>
            <person name="Sun Q."/>
            <person name="Zhou Y."/>
        </authorList>
    </citation>
    <scope>NUCLEOTIDE SEQUENCE</scope>
    <source>
        <strain evidence="6">CGMCC 1.14988</strain>
    </source>
</reference>
<evidence type="ECO:0000256" key="2">
    <source>
        <dbReference type="SAM" id="MobiDB-lite"/>
    </source>
</evidence>
<keyword evidence="1 3" id="KW-0732">Signal</keyword>
<organism evidence="6 7">
    <name type="scientific">Egicoccus halophilus</name>
    <dbReference type="NCBI Taxonomy" id="1670830"/>
    <lineage>
        <taxon>Bacteria</taxon>
        <taxon>Bacillati</taxon>
        <taxon>Actinomycetota</taxon>
        <taxon>Nitriliruptoria</taxon>
        <taxon>Egicoccales</taxon>
        <taxon>Egicoccaceae</taxon>
        <taxon>Egicoccus</taxon>
    </lineage>
</organism>
<feature type="chain" id="PRO_5035168007" evidence="3">
    <location>
        <begin position="24"/>
        <end position="300"/>
    </location>
</feature>
<gene>
    <name evidence="6" type="ORF">GCM10011354_08990</name>
</gene>
<feature type="signal peptide" evidence="3">
    <location>
        <begin position="1"/>
        <end position="23"/>
    </location>
</feature>
<dbReference type="SMART" id="SM00079">
    <property type="entry name" value="PBPe"/>
    <property type="match status" value="1"/>
</dbReference>
<evidence type="ECO:0000259" key="5">
    <source>
        <dbReference type="SMART" id="SM00079"/>
    </source>
</evidence>
<evidence type="ECO:0000259" key="4">
    <source>
        <dbReference type="SMART" id="SM00062"/>
    </source>
</evidence>
<evidence type="ECO:0000256" key="3">
    <source>
        <dbReference type="SAM" id="SignalP"/>
    </source>
</evidence>
<dbReference type="RefSeq" id="WP_130649626.1">
    <property type="nucleotide sequence ID" value="NZ_BMHA01000003.1"/>
</dbReference>
<feature type="domain" description="Solute-binding protein family 3/N-terminal" evidence="4">
    <location>
        <begin position="75"/>
        <end position="299"/>
    </location>
</feature>
<dbReference type="Gene3D" id="3.40.190.10">
    <property type="entry name" value="Periplasmic binding protein-like II"/>
    <property type="match status" value="2"/>
</dbReference>
<evidence type="ECO:0000313" key="6">
    <source>
        <dbReference type="EMBL" id="GGI04417.1"/>
    </source>
</evidence>
<comment type="caution">
    <text evidence="6">The sequence shown here is derived from an EMBL/GenBank/DDBJ whole genome shotgun (WGS) entry which is preliminary data.</text>
</comment>
<evidence type="ECO:0000313" key="7">
    <source>
        <dbReference type="Proteomes" id="UP000650511"/>
    </source>
</evidence>
<dbReference type="SUPFAM" id="SSF53850">
    <property type="entry name" value="Periplasmic binding protein-like II"/>
    <property type="match status" value="1"/>
</dbReference>
<dbReference type="PANTHER" id="PTHR35936">
    <property type="entry name" value="MEMBRANE-BOUND LYTIC MUREIN TRANSGLYCOSYLASE F"/>
    <property type="match status" value="1"/>
</dbReference>
<dbReference type="OrthoDB" id="8454826at2"/>
<dbReference type="Proteomes" id="UP000650511">
    <property type="component" value="Unassembled WGS sequence"/>
</dbReference>
<dbReference type="GO" id="GO:0016020">
    <property type="term" value="C:membrane"/>
    <property type="evidence" value="ECO:0007669"/>
    <property type="project" value="InterPro"/>
</dbReference>
<protein>
    <submittedName>
        <fullName evidence="6">Basic amino acid ABC transporter substrate-binding protein</fullName>
    </submittedName>
</protein>
<feature type="domain" description="Ionotropic glutamate receptor C-terminal" evidence="5">
    <location>
        <begin position="75"/>
        <end position="298"/>
    </location>
</feature>
<accession>A0A8J3AD73</accession>
<dbReference type="Pfam" id="PF00497">
    <property type="entry name" value="SBP_bac_3"/>
    <property type="match status" value="1"/>
</dbReference>
<dbReference type="GO" id="GO:0015276">
    <property type="term" value="F:ligand-gated monoatomic ion channel activity"/>
    <property type="evidence" value="ECO:0007669"/>
    <property type="project" value="InterPro"/>
</dbReference>
<dbReference type="InterPro" id="IPR001638">
    <property type="entry name" value="Solute-binding_3/MltF_N"/>
</dbReference>
<evidence type="ECO:0000256" key="1">
    <source>
        <dbReference type="ARBA" id="ARBA00022729"/>
    </source>
</evidence>
<dbReference type="AlphaFoldDB" id="A0A8J3AD73"/>
<proteinExistence type="predicted"/>
<sequence length="300" mass="31859">MRATTRRAAAAAAALTLVLTACGDDGDTTDGGTTDAPAETDDGTDDDAAGDETDDETTETDGEAAAELELVQDGVLTVCSEVPYEPFQFEDPDHPTGYSGFDIEIAYEIAQDAGLDMEVVNTGFEGLTSGATMAAGTCDMAASAITITEERAEQIEFSEPYYESLQSLLVPADSEIASIEDLTEEYVVGVQSGTTGADYAEENVPGATITEFAGGGDLFTALAAGSIDAILQDEPVNRARAAQDEGIEVIEEYDTDETYGFAFEQDRPDELVQVVNDGIAQLREDGRYDELFEQYFAVVE</sequence>